<accession>A0A502FY11</accession>
<keyword evidence="9 11" id="KW-0472">Membrane</keyword>
<feature type="compositionally biased region" description="Low complexity" evidence="13">
    <location>
        <begin position="25"/>
        <end position="34"/>
    </location>
</feature>
<keyword evidence="7" id="KW-0406">Ion transport</keyword>
<dbReference type="Pfam" id="PF07715">
    <property type="entry name" value="Plug"/>
    <property type="match status" value="1"/>
</dbReference>
<keyword evidence="10 11" id="KW-0998">Cell outer membrane</keyword>
<feature type="chain" id="PRO_5021266267" evidence="14">
    <location>
        <begin position="25"/>
        <end position="745"/>
    </location>
</feature>
<dbReference type="InterPro" id="IPR036942">
    <property type="entry name" value="Beta-barrel_TonB_sf"/>
</dbReference>
<evidence type="ECO:0000256" key="3">
    <source>
        <dbReference type="ARBA" id="ARBA00022452"/>
    </source>
</evidence>
<dbReference type="PANTHER" id="PTHR32552:SF81">
    <property type="entry name" value="TONB-DEPENDENT OUTER MEMBRANE RECEPTOR"/>
    <property type="match status" value="1"/>
</dbReference>
<dbReference type="OrthoDB" id="7537977at2"/>
<evidence type="ECO:0000256" key="4">
    <source>
        <dbReference type="ARBA" id="ARBA00022496"/>
    </source>
</evidence>
<sequence>MFRKHLLLSTSLLAGIIAAQPAFAQTTTTPETTEPAPPTTSSPILTNTGALEDIIVTAERRFNTAQKTAASISVRSGDDLLLRGKYELKNILEDVPGISGGASGTVNTSQAGGTDNPAAGLVIRGIQSNSGVGGSATSTSAAAAIYVDDVYNGVGGGYDIGRVEVLRGPQGTLYGRSATAGVVAIHTKDPDSKDIAVEGTAELGNYNLRHFVGEVNLPIVTDKLALRVSGNYFERDGYYATDGDARSSTSFRAKLLWTPSDTFSAMLGYAQEFNISHSGGVAITQGNSPTDFVYTPQAVGTGRNHFRQYWANFNLDLGPVAITYIPAYRTWFQNVTTVARGAVNIDNFVSTPKDNFMTHELRIHSTDTDAKFKWQAGFLYYRNALSEVNTLYNFDLPPAGGYLFKSSTQKTTTAEGGFAEGTYAFSPATRLTGGVRYDHTEIVVDQNYTGFTGITAPLTGADRLATFNNFTYKVRLEHDLTPRNLLYALIATGFSPGDKSLTQNAAGVPQAQILQAETLTSYEIGAKNRFLDNHLQINLAAFYNNYGGFQTAGINVAPPGPLRIFQTITIPVKTYGVEFELQARPWANGTFGLNGSYTHARYGDFGAYAAFFSTHEVSPAPPVQLTGSYDHRLEIGSTTLSLRGVVRYISAHDSSRITVQQAADGATPYIRVPSVALVDLNATWQVAPNLSITGYVRNLTDKRYLPDNWNVASVTPRAGTTPSVVVSSNTLSDPRTFGAIVNVKF</sequence>
<dbReference type="GO" id="GO:0006826">
    <property type="term" value="P:iron ion transport"/>
    <property type="evidence" value="ECO:0007669"/>
    <property type="project" value="UniProtKB-KW"/>
</dbReference>
<feature type="signal peptide" evidence="14">
    <location>
        <begin position="1"/>
        <end position="24"/>
    </location>
</feature>
<evidence type="ECO:0000256" key="9">
    <source>
        <dbReference type="ARBA" id="ARBA00023136"/>
    </source>
</evidence>
<feature type="domain" description="TonB-dependent receptor-like beta-barrel" evidence="15">
    <location>
        <begin position="287"/>
        <end position="699"/>
    </location>
</feature>
<evidence type="ECO:0000256" key="14">
    <source>
        <dbReference type="SAM" id="SignalP"/>
    </source>
</evidence>
<reference evidence="17 18" key="1">
    <citation type="journal article" date="2019" name="Environ. Microbiol.">
        <title>Species interactions and distinct microbial communities in high Arctic permafrost affected cryosols are associated with the CH4 and CO2 gas fluxes.</title>
        <authorList>
            <person name="Altshuler I."/>
            <person name="Hamel J."/>
            <person name="Turney S."/>
            <person name="Magnuson E."/>
            <person name="Levesque R."/>
            <person name="Greer C."/>
            <person name="Whyte L.G."/>
        </authorList>
    </citation>
    <scope>NUCLEOTIDE SEQUENCE [LARGE SCALE GENOMIC DNA]</scope>
    <source>
        <strain evidence="17 18">E6.1</strain>
    </source>
</reference>
<evidence type="ECO:0000256" key="13">
    <source>
        <dbReference type="SAM" id="MobiDB-lite"/>
    </source>
</evidence>
<keyword evidence="14" id="KW-0732">Signal</keyword>
<dbReference type="Pfam" id="PF00593">
    <property type="entry name" value="TonB_dep_Rec_b-barrel"/>
    <property type="match status" value="1"/>
</dbReference>
<dbReference type="SUPFAM" id="SSF56935">
    <property type="entry name" value="Porins"/>
    <property type="match status" value="1"/>
</dbReference>
<keyword evidence="5 11" id="KW-0812">Transmembrane</keyword>
<name>A0A502FY11_9SPHN</name>
<evidence type="ECO:0000259" key="16">
    <source>
        <dbReference type="Pfam" id="PF07715"/>
    </source>
</evidence>
<keyword evidence="18" id="KW-1185">Reference proteome</keyword>
<keyword evidence="4" id="KW-0410">Iron transport</keyword>
<dbReference type="EMBL" id="RCZC01000002">
    <property type="protein sequence ID" value="TPG54291.1"/>
    <property type="molecule type" value="Genomic_DNA"/>
</dbReference>
<dbReference type="Gene3D" id="2.40.170.20">
    <property type="entry name" value="TonB-dependent receptor, beta-barrel domain"/>
    <property type="match status" value="1"/>
</dbReference>
<dbReference type="PROSITE" id="PS52016">
    <property type="entry name" value="TONB_DEPENDENT_REC_3"/>
    <property type="match status" value="1"/>
</dbReference>
<keyword evidence="6" id="KW-0408">Iron</keyword>
<comment type="similarity">
    <text evidence="11 12">Belongs to the TonB-dependent receptor family.</text>
</comment>
<gene>
    <name evidence="17" type="ORF">EAH76_06310</name>
</gene>
<evidence type="ECO:0000256" key="10">
    <source>
        <dbReference type="ARBA" id="ARBA00023237"/>
    </source>
</evidence>
<keyword evidence="17" id="KW-0675">Receptor</keyword>
<evidence type="ECO:0000256" key="11">
    <source>
        <dbReference type="PROSITE-ProRule" id="PRU01360"/>
    </source>
</evidence>
<proteinExistence type="inferred from homology"/>
<protein>
    <submittedName>
        <fullName evidence="17">TonB-dependent receptor</fullName>
    </submittedName>
</protein>
<evidence type="ECO:0000256" key="12">
    <source>
        <dbReference type="RuleBase" id="RU003357"/>
    </source>
</evidence>
<evidence type="ECO:0000256" key="8">
    <source>
        <dbReference type="ARBA" id="ARBA00023077"/>
    </source>
</evidence>
<keyword evidence="8 12" id="KW-0798">TonB box</keyword>
<evidence type="ECO:0000259" key="15">
    <source>
        <dbReference type="Pfam" id="PF00593"/>
    </source>
</evidence>
<dbReference type="InterPro" id="IPR012910">
    <property type="entry name" value="Plug_dom"/>
</dbReference>
<dbReference type="Proteomes" id="UP000319931">
    <property type="component" value="Unassembled WGS sequence"/>
</dbReference>
<evidence type="ECO:0000256" key="5">
    <source>
        <dbReference type="ARBA" id="ARBA00022692"/>
    </source>
</evidence>
<evidence type="ECO:0000256" key="1">
    <source>
        <dbReference type="ARBA" id="ARBA00004571"/>
    </source>
</evidence>
<comment type="caution">
    <text evidence="17">The sequence shown here is derived from an EMBL/GenBank/DDBJ whole genome shotgun (WGS) entry which is preliminary data.</text>
</comment>
<evidence type="ECO:0000256" key="6">
    <source>
        <dbReference type="ARBA" id="ARBA00023004"/>
    </source>
</evidence>
<dbReference type="InterPro" id="IPR000531">
    <property type="entry name" value="Beta-barrel_TonB"/>
</dbReference>
<keyword evidence="2 11" id="KW-0813">Transport</keyword>
<evidence type="ECO:0000256" key="2">
    <source>
        <dbReference type="ARBA" id="ARBA00022448"/>
    </source>
</evidence>
<dbReference type="GO" id="GO:0009279">
    <property type="term" value="C:cell outer membrane"/>
    <property type="evidence" value="ECO:0007669"/>
    <property type="project" value="UniProtKB-SubCell"/>
</dbReference>
<dbReference type="RefSeq" id="WP_140849255.1">
    <property type="nucleotide sequence ID" value="NZ_RCZC01000002.1"/>
</dbReference>
<feature type="domain" description="TonB-dependent receptor plug" evidence="16">
    <location>
        <begin position="65"/>
        <end position="182"/>
    </location>
</feature>
<comment type="subcellular location">
    <subcellularLocation>
        <location evidence="1 11">Cell outer membrane</location>
        <topology evidence="1 11">Multi-pass membrane protein</topology>
    </subcellularLocation>
</comment>
<feature type="region of interest" description="Disordered" evidence="13">
    <location>
        <begin position="25"/>
        <end position="45"/>
    </location>
</feature>
<evidence type="ECO:0000313" key="18">
    <source>
        <dbReference type="Proteomes" id="UP000319931"/>
    </source>
</evidence>
<dbReference type="InterPro" id="IPR039426">
    <property type="entry name" value="TonB-dep_rcpt-like"/>
</dbReference>
<keyword evidence="3 11" id="KW-1134">Transmembrane beta strand</keyword>
<dbReference type="AlphaFoldDB" id="A0A502FY11"/>
<evidence type="ECO:0000256" key="7">
    <source>
        <dbReference type="ARBA" id="ARBA00023065"/>
    </source>
</evidence>
<evidence type="ECO:0000313" key="17">
    <source>
        <dbReference type="EMBL" id="TPG54291.1"/>
    </source>
</evidence>
<organism evidence="17 18">
    <name type="scientific">Sphingomonas glacialis</name>
    <dbReference type="NCBI Taxonomy" id="658225"/>
    <lineage>
        <taxon>Bacteria</taxon>
        <taxon>Pseudomonadati</taxon>
        <taxon>Pseudomonadota</taxon>
        <taxon>Alphaproteobacteria</taxon>
        <taxon>Sphingomonadales</taxon>
        <taxon>Sphingomonadaceae</taxon>
        <taxon>Sphingomonas</taxon>
    </lineage>
</organism>
<dbReference type="PANTHER" id="PTHR32552">
    <property type="entry name" value="FERRICHROME IRON RECEPTOR-RELATED"/>
    <property type="match status" value="1"/>
</dbReference>